<proteinExistence type="predicted"/>
<dbReference type="InterPro" id="IPR046349">
    <property type="entry name" value="C1-like_sf"/>
</dbReference>
<keyword evidence="2" id="KW-0472">Membrane</keyword>
<gene>
    <name evidence="4" type="ORF">CDL12_27948</name>
</gene>
<accession>A0A2G9G2K2</accession>
<evidence type="ECO:0000256" key="1">
    <source>
        <dbReference type="ARBA" id="ARBA00022737"/>
    </source>
</evidence>
<protein>
    <recommendedName>
        <fullName evidence="3">DC1 domain-containing protein</fullName>
    </recommendedName>
</protein>
<evidence type="ECO:0000256" key="2">
    <source>
        <dbReference type="SAM" id="Phobius"/>
    </source>
</evidence>
<dbReference type="AlphaFoldDB" id="A0A2G9G2K2"/>
<evidence type="ECO:0000259" key="3">
    <source>
        <dbReference type="Pfam" id="PF03107"/>
    </source>
</evidence>
<dbReference type="STRING" id="429701.A0A2G9G2K2"/>
<comment type="caution">
    <text evidence="4">The sequence shown here is derived from an EMBL/GenBank/DDBJ whole genome shotgun (WGS) entry which is preliminary data.</text>
</comment>
<dbReference type="InterPro" id="IPR004146">
    <property type="entry name" value="DC1"/>
</dbReference>
<keyword evidence="2" id="KW-1133">Transmembrane helix</keyword>
<dbReference type="PANTHER" id="PTHR32410:SF215">
    <property type="entry name" value="DC1 DOMAIN-CONTAINING PROTEIN"/>
    <property type="match status" value="1"/>
</dbReference>
<feature type="domain" description="DC1" evidence="3">
    <location>
        <begin position="53"/>
        <end position="96"/>
    </location>
</feature>
<dbReference type="InterPro" id="IPR053192">
    <property type="entry name" value="Vacuole_Formation_Reg"/>
</dbReference>
<sequence length="158" mass="18430">MTFNFHSGHSCGRTFKGFACHGSLSKDFEFDISISCGCFDYMLEEWKSIQHSSHHHPLTYVRKPFSLFHCDGCGRPDWGLAHVCYFCEFWIHKSCALLPTTFQSVSHHQHPLSLSYFLRHVYLRYRFNCDICHHIYIYISGVLGFLLCLLQLLSPCQV</sequence>
<name>A0A2G9G2K2_9LAMI</name>
<reference evidence="5" key="1">
    <citation type="journal article" date="2018" name="Gigascience">
        <title>Genome assembly of the Pink Ipe (Handroanthus impetiginosus, Bignoniaceae), a highly valued, ecologically keystone Neotropical timber forest tree.</title>
        <authorList>
            <person name="Silva-Junior O.B."/>
            <person name="Grattapaglia D."/>
            <person name="Novaes E."/>
            <person name="Collevatti R.G."/>
        </authorList>
    </citation>
    <scope>NUCLEOTIDE SEQUENCE [LARGE SCALE GENOMIC DNA]</scope>
    <source>
        <strain evidence="5">cv. UFG-1</strain>
    </source>
</reference>
<keyword evidence="1" id="KW-0677">Repeat</keyword>
<dbReference type="Proteomes" id="UP000231279">
    <property type="component" value="Unassembled WGS sequence"/>
</dbReference>
<keyword evidence="5" id="KW-1185">Reference proteome</keyword>
<dbReference type="EMBL" id="NKXS01007526">
    <property type="protein sequence ID" value="PIM99556.1"/>
    <property type="molecule type" value="Genomic_DNA"/>
</dbReference>
<dbReference type="PANTHER" id="PTHR32410">
    <property type="entry name" value="CYSTEINE/HISTIDINE-RICH C1 DOMAIN FAMILY PROTEIN"/>
    <property type="match status" value="1"/>
</dbReference>
<dbReference type="Pfam" id="PF03107">
    <property type="entry name" value="C1_2"/>
    <property type="match status" value="1"/>
</dbReference>
<dbReference type="OrthoDB" id="1884766at2759"/>
<organism evidence="4 5">
    <name type="scientific">Handroanthus impetiginosus</name>
    <dbReference type="NCBI Taxonomy" id="429701"/>
    <lineage>
        <taxon>Eukaryota</taxon>
        <taxon>Viridiplantae</taxon>
        <taxon>Streptophyta</taxon>
        <taxon>Embryophyta</taxon>
        <taxon>Tracheophyta</taxon>
        <taxon>Spermatophyta</taxon>
        <taxon>Magnoliopsida</taxon>
        <taxon>eudicotyledons</taxon>
        <taxon>Gunneridae</taxon>
        <taxon>Pentapetalae</taxon>
        <taxon>asterids</taxon>
        <taxon>lamiids</taxon>
        <taxon>Lamiales</taxon>
        <taxon>Bignoniaceae</taxon>
        <taxon>Crescentiina</taxon>
        <taxon>Tabebuia alliance</taxon>
        <taxon>Handroanthus</taxon>
    </lineage>
</organism>
<feature type="transmembrane region" description="Helical" evidence="2">
    <location>
        <begin position="135"/>
        <end position="153"/>
    </location>
</feature>
<evidence type="ECO:0000313" key="4">
    <source>
        <dbReference type="EMBL" id="PIM99556.1"/>
    </source>
</evidence>
<evidence type="ECO:0000313" key="5">
    <source>
        <dbReference type="Proteomes" id="UP000231279"/>
    </source>
</evidence>
<dbReference type="SUPFAM" id="SSF57889">
    <property type="entry name" value="Cysteine-rich domain"/>
    <property type="match status" value="1"/>
</dbReference>
<keyword evidence="2" id="KW-0812">Transmembrane</keyword>